<dbReference type="Pfam" id="PF00891">
    <property type="entry name" value="Methyltransf_2"/>
    <property type="match status" value="1"/>
</dbReference>
<dbReference type="InterPro" id="IPR016461">
    <property type="entry name" value="COMT-like"/>
</dbReference>
<evidence type="ECO:0000313" key="8">
    <source>
        <dbReference type="Proteomes" id="UP001230908"/>
    </source>
</evidence>
<evidence type="ECO:0000256" key="1">
    <source>
        <dbReference type="ARBA" id="ARBA00022603"/>
    </source>
</evidence>
<dbReference type="Gene3D" id="1.10.10.10">
    <property type="entry name" value="Winged helix-like DNA-binding domain superfamily/Winged helix DNA-binding domain"/>
    <property type="match status" value="1"/>
</dbReference>
<reference evidence="7 8" key="1">
    <citation type="submission" date="2023-08" db="EMBL/GenBank/DDBJ databases">
        <title>Phytohabitans sansha sp. nov., isolated from marine sediment.</title>
        <authorList>
            <person name="Zhao Y."/>
            <person name="Yi K."/>
        </authorList>
    </citation>
    <scope>NUCLEOTIDE SEQUENCE [LARGE SCALE GENOMIC DNA]</scope>
    <source>
        <strain evidence="7 8">ZYX-F-186</strain>
    </source>
</reference>
<dbReference type="SUPFAM" id="SSF53335">
    <property type="entry name" value="S-adenosyl-L-methionine-dependent methyltransferases"/>
    <property type="match status" value="1"/>
</dbReference>
<keyword evidence="1 7" id="KW-0489">Methyltransferase</keyword>
<dbReference type="GO" id="GO:0008168">
    <property type="term" value="F:methyltransferase activity"/>
    <property type="evidence" value="ECO:0007669"/>
    <property type="project" value="UniProtKB-KW"/>
</dbReference>
<evidence type="ECO:0000259" key="6">
    <source>
        <dbReference type="Pfam" id="PF08100"/>
    </source>
</evidence>
<comment type="caution">
    <text evidence="7">The sequence shown here is derived from an EMBL/GenBank/DDBJ whole genome shotgun (WGS) entry which is preliminary data.</text>
</comment>
<proteinExistence type="predicted"/>
<dbReference type="GO" id="GO:0032259">
    <property type="term" value="P:methylation"/>
    <property type="evidence" value="ECO:0007669"/>
    <property type="project" value="UniProtKB-KW"/>
</dbReference>
<dbReference type="SUPFAM" id="SSF46785">
    <property type="entry name" value="Winged helix' DNA-binding domain"/>
    <property type="match status" value="1"/>
</dbReference>
<dbReference type="PROSITE" id="PS51683">
    <property type="entry name" value="SAM_OMT_II"/>
    <property type="match status" value="1"/>
</dbReference>
<dbReference type="CDD" id="cd02440">
    <property type="entry name" value="AdoMet_MTases"/>
    <property type="match status" value="1"/>
</dbReference>
<protein>
    <submittedName>
        <fullName evidence="7">Methyltransferase</fullName>
    </submittedName>
</protein>
<dbReference type="PIRSF" id="PIRSF005739">
    <property type="entry name" value="O-mtase"/>
    <property type="match status" value="1"/>
</dbReference>
<feature type="compositionally biased region" description="Polar residues" evidence="4">
    <location>
        <begin position="1"/>
        <end position="10"/>
    </location>
</feature>
<dbReference type="Gene3D" id="3.40.50.150">
    <property type="entry name" value="Vaccinia Virus protein VP39"/>
    <property type="match status" value="1"/>
</dbReference>
<dbReference type="EMBL" id="JAVHUY010000022">
    <property type="protein sequence ID" value="MDQ7907409.1"/>
    <property type="molecule type" value="Genomic_DNA"/>
</dbReference>
<feature type="region of interest" description="Disordered" evidence="4">
    <location>
        <begin position="1"/>
        <end position="26"/>
    </location>
</feature>
<sequence length="370" mass="38849">MTATNPVTSHPSPPGPAHGPAVAAPANGGPPARAVLFQMMSGYAVSQAIHVAVRLGVADLVHRGASTTTELAAATGAHEQSLHRLLRALVALGILTEREPGRFGLTPLGQPLRGDVPDSLRPHTILYCNEAGWQVWGQLLHSVTTGEPAFPFVHGTDGFSYLADKPYLSEAFNDTMAAETEIIGTGMVAAYDFSQFGTVADVGGGNGALLSRVLTAFPTVRGILFDTAAGVEEAVKHLSDADLSSRSTVVAGDFFESVPSGADAYLLKSVIHDWHDDRARVILGNCRKAMSADARLLLVEVVLPATVSSPALAPVLMSDLTMLVTTGGRERTEEEFRTLLAGTGFKLTSVSAPFGPLQHRVIEARPTGTA</sequence>
<dbReference type="PANTHER" id="PTHR43712">
    <property type="entry name" value="PUTATIVE (AFU_ORTHOLOGUE AFUA_4G14580)-RELATED"/>
    <property type="match status" value="1"/>
</dbReference>
<dbReference type="InterPro" id="IPR012967">
    <property type="entry name" value="COMT_dimerisation"/>
</dbReference>
<feature type="domain" description="O-methyltransferase C-terminal" evidence="5">
    <location>
        <begin position="136"/>
        <end position="346"/>
    </location>
</feature>
<keyword evidence="3" id="KW-0949">S-adenosyl-L-methionine</keyword>
<dbReference type="InterPro" id="IPR036388">
    <property type="entry name" value="WH-like_DNA-bd_sf"/>
</dbReference>
<dbReference type="Pfam" id="PF08100">
    <property type="entry name" value="Dimerisation"/>
    <property type="match status" value="1"/>
</dbReference>
<dbReference type="Gene3D" id="1.10.287.1350">
    <property type="match status" value="1"/>
</dbReference>
<evidence type="ECO:0000256" key="3">
    <source>
        <dbReference type="ARBA" id="ARBA00022691"/>
    </source>
</evidence>
<dbReference type="InterPro" id="IPR036390">
    <property type="entry name" value="WH_DNA-bd_sf"/>
</dbReference>
<evidence type="ECO:0000313" key="7">
    <source>
        <dbReference type="EMBL" id="MDQ7907409.1"/>
    </source>
</evidence>
<keyword evidence="8" id="KW-1185">Reference proteome</keyword>
<evidence type="ECO:0000259" key="5">
    <source>
        <dbReference type="Pfam" id="PF00891"/>
    </source>
</evidence>
<keyword evidence="2" id="KW-0808">Transferase</keyword>
<dbReference type="InterPro" id="IPR001077">
    <property type="entry name" value="COMT_C"/>
</dbReference>
<dbReference type="InterPro" id="IPR029063">
    <property type="entry name" value="SAM-dependent_MTases_sf"/>
</dbReference>
<dbReference type="PANTHER" id="PTHR43712:SF2">
    <property type="entry name" value="O-METHYLTRANSFERASE CICE"/>
    <property type="match status" value="1"/>
</dbReference>
<organism evidence="7 8">
    <name type="scientific">Phytohabitans maris</name>
    <dbReference type="NCBI Taxonomy" id="3071409"/>
    <lineage>
        <taxon>Bacteria</taxon>
        <taxon>Bacillati</taxon>
        <taxon>Actinomycetota</taxon>
        <taxon>Actinomycetes</taxon>
        <taxon>Micromonosporales</taxon>
        <taxon>Micromonosporaceae</taxon>
    </lineage>
</organism>
<dbReference type="RefSeq" id="WP_308714687.1">
    <property type="nucleotide sequence ID" value="NZ_JAVHUY010000022.1"/>
</dbReference>
<name>A0ABU0ZK44_9ACTN</name>
<dbReference type="Proteomes" id="UP001230908">
    <property type="component" value="Unassembled WGS sequence"/>
</dbReference>
<accession>A0ABU0ZK44</accession>
<evidence type="ECO:0000256" key="2">
    <source>
        <dbReference type="ARBA" id="ARBA00022679"/>
    </source>
</evidence>
<evidence type="ECO:0000256" key="4">
    <source>
        <dbReference type="SAM" id="MobiDB-lite"/>
    </source>
</evidence>
<gene>
    <name evidence="7" type="ORF">RB614_23100</name>
</gene>
<feature type="domain" description="O-methyltransferase dimerisation" evidence="6">
    <location>
        <begin position="38"/>
        <end position="110"/>
    </location>
</feature>